<dbReference type="InterPro" id="IPR011766">
    <property type="entry name" value="TPP_enzyme_TPP-bd"/>
</dbReference>
<dbReference type="EMBL" id="FORR01000029">
    <property type="protein sequence ID" value="SFJ87501.1"/>
    <property type="molecule type" value="Genomic_DNA"/>
</dbReference>
<evidence type="ECO:0000313" key="7">
    <source>
        <dbReference type="Proteomes" id="UP000199545"/>
    </source>
</evidence>
<dbReference type="GO" id="GO:0032923">
    <property type="term" value="P:organic phosphonate biosynthetic process"/>
    <property type="evidence" value="ECO:0007669"/>
    <property type="project" value="InterPro"/>
</dbReference>
<evidence type="ECO:0000259" key="5">
    <source>
        <dbReference type="Pfam" id="PF02776"/>
    </source>
</evidence>
<dbReference type="PANTHER" id="PTHR42818">
    <property type="entry name" value="SULFOPYRUVATE DECARBOXYLASE SUBUNIT ALPHA"/>
    <property type="match status" value="1"/>
</dbReference>
<evidence type="ECO:0000256" key="3">
    <source>
        <dbReference type="ARBA" id="ARBA00023239"/>
    </source>
</evidence>
<dbReference type="NCBIfam" id="TIGR03297">
    <property type="entry name" value="Ppyr-DeCO2ase"/>
    <property type="match status" value="1"/>
</dbReference>
<protein>
    <submittedName>
        <fullName evidence="6">Phosphonopyruvate decarboxylase</fullName>
    </submittedName>
</protein>
<reference evidence="6 7" key="1">
    <citation type="submission" date="2016-10" db="EMBL/GenBank/DDBJ databases">
        <authorList>
            <person name="de Groot N.N."/>
        </authorList>
    </citation>
    <scope>NUCLEOTIDE SEQUENCE [LARGE SCALE GENOMIC DNA]</scope>
    <source>
        <strain evidence="6 7">DSM 44778</strain>
    </source>
</reference>
<keyword evidence="7" id="KW-1185">Reference proteome</keyword>
<dbReference type="GO" id="GO:0033980">
    <property type="term" value="F:phosphonopyruvate decarboxylase activity"/>
    <property type="evidence" value="ECO:0007669"/>
    <property type="project" value="InterPro"/>
</dbReference>
<dbReference type="PANTHER" id="PTHR42818:SF1">
    <property type="entry name" value="SULFOPYRUVATE DECARBOXYLASE"/>
    <property type="match status" value="1"/>
</dbReference>
<gene>
    <name evidence="6" type="ORF">SAMN05421852_12916</name>
</gene>
<proteinExistence type="predicted"/>
<dbReference type="CDD" id="cd07035">
    <property type="entry name" value="TPP_PYR_POX_like"/>
    <property type="match status" value="1"/>
</dbReference>
<dbReference type="InterPro" id="IPR029061">
    <property type="entry name" value="THDP-binding"/>
</dbReference>
<feature type="domain" description="Thiamine pyrophosphate enzyme N-terminal TPP-binding" evidence="5">
    <location>
        <begin position="9"/>
        <end position="100"/>
    </location>
</feature>
<organism evidence="6 7">
    <name type="scientific">Thermoflavimicrobium dichotomicum</name>
    <dbReference type="NCBI Taxonomy" id="46223"/>
    <lineage>
        <taxon>Bacteria</taxon>
        <taxon>Bacillati</taxon>
        <taxon>Bacillota</taxon>
        <taxon>Bacilli</taxon>
        <taxon>Bacillales</taxon>
        <taxon>Thermoactinomycetaceae</taxon>
        <taxon>Thermoflavimicrobium</taxon>
    </lineage>
</organism>
<keyword evidence="1" id="KW-0210">Decarboxylase</keyword>
<dbReference type="Pfam" id="PF02775">
    <property type="entry name" value="TPP_enzyme_C"/>
    <property type="match status" value="1"/>
</dbReference>
<keyword evidence="6" id="KW-0670">Pyruvate</keyword>
<sequence>MINTRMFGEELKKLGFSFFSGVPCSFLKSLINYAINECDYVAAANEGDAVAIASGAYIGGKKSVVLMQNSGLTNAVSPLTSLNYPFRIPLLGFVSLRGEPGIPDEPQHELIGRITMKLLDLMQVQWDYLSNDLEEAKRQLVQANQHIEHNRPFFFVVKKGTFDEVVLQKQQLSIHLNQIKVRGKAENQLPTRHEALTVINSLKDCQTVQLATTGKTGRELYEIEDADNNLYMVGSMGCISSFGLGLSLTQKNKDIVVIDGDGSLLMRMGSLATNGYYNPPNMIHILLDNNAHDSTGGQSTVSHNTHFVDIAASCGYTKSLYVHNLKELEVSLKEWKKTKGLTFLYFKISKNSKEKLGRPKVKPHEVKERLRHFLNKHPSGIKEEGDLCGR</sequence>
<evidence type="ECO:0000256" key="1">
    <source>
        <dbReference type="ARBA" id="ARBA00022793"/>
    </source>
</evidence>
<dbReference type="RefSeq" id="WP_175482547.1">
    <property type="nucleotide sequence ID" value="NZ_FORR01000029.1"/>
</dbReference>
<keyword evidence="3" id="KW-0456">Lyase</keyword>
<evidence type="ECO:0000313" key="6">
    <source>
        <dbReference type="EMBL" id="SFJ87501.1"/>
    </source>
</evidence>
<name>A0A1I3V016_9BACL</name>
<dbReference type="Gene3D" id="3.40.50.970">
    <property type="match status" value="2"/>
</dbReference>
<dbReference type="Pfam" id="PF02776">
    <property type="entry name" value="TPP_enzyme_N"/>
    <property type="match status" value="1"/>
</dbReference>
<dbReference type="GO" id="GO:0030976">
    <property type="term" value="F:thiamine pyrophosphate binding"/>
    <property type="evidence" value="ECO:0007669"/>
    <property type="project" value="InterPro"/>
</dbReference>
<feature type="domain" description="Thiamine pyrophosphate enzyme TPP-binding" evidence="4">
    <location>
        <begin position="231"/>
        <end position="344"/>
    </location>
</feature>
<evidence type="ECO:0000259" key="4">
    <source>
        <dbReference type="Pfam" id="PF02775"/>
    </source>
</evidence>
<dbReference type="InterPro" id="IPR051818">
    <property type="entry name" value="TPP_dependent_decarboxylase"/>
</dbReference>
<dbReference type="STRING" id="46223.SAMN05421852_12916"/>
<keyword evidence="2" id="KW-0786">Thiamine pyrophosphate</keyword>
<dbReference type="InterPro" id="IPR012001">
    <property type="entry name" value="Thiamin_PyroP_enz_TPP-bd_dom"/>
</dbReference>
<dbReference type="InterPro" id="IPR017684">
    <property type="entry name" value="Phosphono-pyrv_decarboxylase"/>
</dbReference>
<accession>A0A1I3V016</accession>
<evidence type="ECO:0000256" key="2">
    <source>
        <dbReference type="ARBA" id="ARBA00023052"/>
    </source>
</evidence>
<dbReference type="SUPFAM" id="SSF52518">
    <property type="entry name" value="Thiamin diphosphate-binding fold (THDP-binding)"/>
    <property type="match status" value="2"/>
</dbReference>
<dbReference type="Proteomes" id="UP000199545">
    <property type="component" value="Unassembled WGS sequence"/>
</dbReference>
<dbReference type="AlphaFoldDB" id="A0A1I3V016"/>